<accession>A0A923LUL0</accession>
<feature type="transmembrane region" description="Helical" evidence="1">
    <location>
        <begin position="214"/>
        <end position="240"/>
    </location>
</feature>
<evidence type="ECO:0000256" key="1">
    <source>
        <dbReference type="SAM" id="Phobius"/>
    </source>
</evidence>
<dbReference type="Proteomes" id="UP000606499">
    <property type="component" value="Unassembled WGS sequence"/>
</dbReference>
<feature type="domain" description="Ferrous iron transport protein B C-terminal" evidence="2">
    <location>
        <begin position="67"/>
        <end position="111"/>
    </location>
</feature>
<dbReference type="GO" id="GO:0015093">
    <property type="term" value="F:ferrous iron transmembrane transporter activity"/>
    <property type="evidence" value="ECO:0007669"/>
    <property type="project" value="InterPro"/>
</dbReference>
<name>A0A923LUL0_9FIRM</name>
<dbReference type="InterPro" id="IPR050860">
    <property type="entry name" value="FeoB_GTPase"/>
</dbReference>
<dbReference type="GO" id="GO:0005886">
    <property type="term" value="C:plasma membrane"/>
    <property type="evidence" value="ECO:0007669"/>
    <property type="project" value="TreeGrafter"/>
</dbReference>
<dbReference type="PANTHER" id="PTHR43185:SF2">
    <property type="entry name" value="FERROUS IRON TRANSPORT PROTEIN B"/>
    <property type="match status" value="1"/>
</dbReference>
<dbReference type="InterPro" id="IPR011640">
    <property type="entry name" value="Fe2_transport_prot_B_C"/>
</dbReference>
<comment type="caution">
    <text evidence="4">The sequence shown here is derived from an EMBL/GenBank/DDBJ whole genome shotgun (WGS) entry which is preliminary data.</text>
</comment>
<dbReference type="EMBL" id="JACOPL010000006">
    <property type="protein sequence ID" value="MBC5725409.1"/>
    <property type="molecule type" value="Genomic_DNA"/>
</dbReference>
<proteinExistence type="predicted"/>
<sequence length="277" mass="29239">MCMGFGCNACGVVGCRIIDSPRERLIAMLTNSFAPCNGRFPLLIFLCSVFFAGSAAGGSLLLTTVIAGSVLLTLAASRLLSATILKGVPSSFTLELPPYRAPQIGRVILRSIFDRTLFVLGRAAAVAAPAGLVIWLLANITVGGIPVFSHLTAFLDPFARLLGLDGVILLAFVLGFPANELVMPLIVMGYLATGTLADIADLASFHTLLLANGWTLTTALCTLFFAVAHWPCSTTCLTIWKECRSVKWTLAAIALPTVFGCALCFIVHTASLLLGFA</sequence>
<keyword evidence="5" id="KW-1185">Reference proteome</keyword>
<evidence type="ECO:0000259" key="2">
    <source>
        <dbReference type="Pfam" id="PF07664"/>
    </source>
</evidence>
<feature type="transmembrane region" description="Helical" evidence="1">
    <location>
        <begin position="252"/>
        <end position="276"/>
    </location>
</feature>
<gene>
    <name evidence="4" type="ORF">H8S45_08045</name>
</gene>
<reference evidence="4" key="1">
    <citation type="submission" date="2020-08" db="EMBL/GenBank/DDBJ databases">
        <title>Genome public.</title>
        <authorList>
            <person name="Liu C."/>
            <person name="Sun Q."/>
        </authorList>
    </citation>
    <scope>NUCLEOTIDE SEQUENCE</scope>
    <source>
        <strain evidence="4">NSJ-28</strain>
    </source>
</reference>
<evidence type="ECO:0000313" key="4">
    <source>
        <dbReference type="EMBL" id="MBC5725409.1"/>
    </source>
</evidence>
<keyword evidence="1" id="KW-1133">Transmembrane helix</keyword>
<keyword evidence="1" id="KW-0812">Transmembrane</keyword>
<feature type="domain" description="Nucleoside transporter/FeoB GTPase Gate" evidence="3">
    <location>
        <begin position="124"/>
        <end position="242"/>
    </location>
</feature>
<dbReference type="AlphaFoldDB" id="A0A923LUL0"/>
<protein>
    <submittedName>
        <fullName evidence="4">Ferrous iron transporter B</fullName>
    </submittedName>
</protein>
<dbReference type="PANTHER" id="PTHR43185">
    <property type="entry name" value="FERROUS IRON TRANSPORT PROTEIN B"/>
    <property type="match status" value="1"/>
</dbReference>
<keyword evidence="1" id="KW-0472">Membrane</keyword>
<feature type="transmembrane region" description="Helical" evidence="1">
    <location>
        <begin position="43"/>
        <end position="76"/>
    </location>
</feature>
<organism evidence="4 5">
    <name type="scientific">Agathobaculum faecis</name>
    <dbReference type="NCBI Taxonomy" id="2763013"/>
    <lineage>
        <taxon>Bacteria</taxon>
        <taxon>Bacillati</taxon>
        <taxon>Bacillota</taxon>
        <taxon>Clostridia</taxon>
        <taxon>Eubacteriales</taxon>
        <taxon>Butyricicoccaceae</taxon>
        <taxon>Agathobaculum</taxon>
    </lineage>
</organism>
<evidence type="ECO:0000313" key="5">
    <source>
        <dbReference type="Proteomes" id="UP000606499"/>
    </source>
</evidence>
<dbReference type="InterPro" id="IPR011642">
    <property type="entry name" value="Gate_dom"/>
</dbReference>
<dbReference type="Pfam" id="PF07670">
    <property type="entry name" value="Gate"/>
    <property type="match status" value="1"/>
</dbReference>
<evidence type="ECO:0000259" key="3">
    <source>
        <dbReference type="Pfam" id="PF07670"/>
    </source>
</evidence>
<dbReference type="Pfam" id="PF07664">
    <property type="entry name" value="FeoB_C"/>
    <property type="match status" value="1"/>
</dbReference>